<feature type="region of interest" description="Disordered" evidence="7">
    <location>
        <begin position="280"/>
        <end position="323"/>
    </location>
</feature>
<keyword evidence="10" id="KW-1185">Reference proteome</keyword>
<dbReference type="Proteomes" id="UP001222027">
    <property type="component" value="Unassembled WGS sequence"/>
</dbReference>
<evidence type="ECO:0000256" key="1">
    <source>
        <dbReference type="ARBA" id="ARBA00001974"/>
    </source>
</evidence>
<sequence>MKQRKKSGLDDARVGPGRALRERETGSNVSVAGSGPVESGSPQHRSVISKMEKKERKRKSLPSAGAGVGVLDEDEQPIGCLFKVKKGRVANKGKPASPGAKAENPRHDEKADSGEMDDTLASFKKKLKGPKRGKAVGGAASIGENKSLPLDGLGLLEKVDNMGGDNVQLGHLGNPGNRRSRHDLTMKDGAKGVSLRSSSDDSSDVSLGNSLSTFVKRVHPTKKTKAKDRTPSTDDELMCGTGMVSKDLVPNLERSPLLNSGLHSASDGAQLELVTKCRGPKPHGIVTETKINSTPDEHSGRKSDDEMLVKKQTSASRKTLFRSSMPQEVMESAKFDACGGSVLHHEGNLGNYAPSSCHALSSDSIQATNEITDLPKQQSEKCVENDNKMNQSPYETSDEKLPHQLNDKIARQGNSLKHFTNVGLSASDHLLSMICNGTRIRQCSHRSNESPAKDGNKHSDGTHGLSVQGSCSEHVLRMSEKCKEHCNALNEVITGVSEEICSLKRQRKEIVGALHNDASIGSCDKNLNEEAFERPYYNCEKVSSGKERLHAIEPEGHDELSWPSSEISPNINCQKCQLHNDCRFHHSVRSSGEYDGTFPCLYFPNFGEKVEKIDAVVVHPDQSTDIMRSCNSQPLPANNSSDENHQPDDVIHQSLSANIQGVSLVNHVLYDASKEPSSTKSRVPFTIEDPDVVNSETRFNQTETHQTEPSSVSECHIVYNQSTISRVVRNTKIHRRGDMAYEGDADWEVLMHEQGPFANLSATNEDQSLRQRDKSCAHSLDEVSCDGSVAVAAGLKAHAVCPIEKIKFRDILKRRGGLQEYLDCRNFILGCWSKDVKHILPLMNCGVTDASSKDESTRQSLIREIYMFLDRNGYINAGIASEQCVPKPSVIVQVKEHANAELDLLPAVLICEREPPKTFIAGDSVCSDLVYNLRSGCDKFSPFDEGVRCNDAQKEDIAETCIPCMIDPPFDCGSKTDGSSQHIEASSDMHNVTKIVKENAKIHSSFAQSLEVNNSTESGLNIHKKIIIVGAGPAGLTAARHLHRQGFSVTVLEARDRVGGRVYTDRSSLSVPVDLGASIITGVEADVATERRPDPSSLICNQLGLELTVLNSDCPLYDIVTGLKVPADLDEALEAEYNSLLDDMVLLVAQNGEGAMEMCLEDGLEYAIRKRRMSKATSDSVEFNKLSVVYDSATVDASVNSSSSRLTDGADHDIETNILSPLERRVMDWHFAHLEYGCAASLKEVSLPHWNQDDVYGGFGGPHCMIKGGYSTVIESLGLGLDIQLNKNVTEIIYNTNEISGAGQGENKVKVITSTGMEYVGDAALITVPLGCLKAETIKFSPALPDWKQASIKRLGFGVLNKVVLEFSKAFWDENVDYFGATAEETDKRGQCFMFWNVKKTVGTPVLIALVVGKAARQTFSKSDHVNHALMVLRKLFGESSVPDPIASVVTNWGMDPFSRGAYSYVAVGASGEDYDILGRTVANCIFFAGEATCKEHPDTVGGAMMSGLREAVRIIDILTTGKDYLAEVEAMESTLRQTDSERNEVRDMSKRLDACKLSSVLCKSSSDGKHILSTKESLLQDLFFSAKTTSGRLHLAKELLRLPVESLKSFTGTKEGLSTLNTWILDSLGKNSTQLLRHCVRLLVLVSTDLVAVRLSGIGRTIKDKVCVHTSRDIRSVASQVVGMWIEVFRKEKAVNGLKLLKQATGSESSKVRSKELVLGKPHLRMTTETSENKCTIQVPSSSGSHSPSKVNIKKPEILPTKLESSVCIKSDVKSLRSQSIVHTKPKTKDNLVVSEEAATFAAVESARVAALKAVEAYATSEAEVPLRELPKIPSFHKFARREHCVQLDEFDVRRKWSDGNFGRQDCVSEIDSRNCRVRNWSIDVSAACLDNSKMSGDNYTQCSYSNEVPYASSLREHSGESGAVDSRLTKAWIDTDAVGSGGVKDSLAIERWQLQAMDADADFYSSIHIRDEEDSNNLVLPALRNQCQTGVDAALQVAENQSSLEHQPRGVNYIKQGVVDYVASLLMPLYRTRKIDREGYKSIMKRTATKVVEQCTEEEKRMAIYDFLDFRRKNKIRSFVDKLIERHMAMNQSVKHFLLLWKMDILQDLITYHQEAGSRHSVPVIDLFQTFRTCPPNCTRKTVKSHLFECLCSSAKILYLLYHMLFHSLCQLQLGFHLEHQPS</sequence>
<dbReference type="SUPFAM" id="SSF51905">
    <property type="entry name" value="FAD/NAD(P)-binding domain"/>
    <property type="match status" value="1"/>
</dbReference>
<evidence type="ECO:0000313" key="9">
    <source>
        <dbReference type="EMBL" id="KAJ8465402.1"/>
    </source>
</evidence>
<keyword evidence="4" id="KW-0274">FAD</keyword>
<dbReference type="PANTHER" id="PTHR10742:SF410">
    <property type="entry name" value="LYSINE-SPECIFIC HISTONE DEMETHYLASE 2"/>
    <property type="match status" value="1"/>
</dbReference>
<feature type="compositionally biased region" description="Basic and acidic residues" evidence="7">
    <location>
        <begin position="7"/>
        <end position="25"/>
    </location>
</feature>
<dbReference type="SUPFAM" id="SSF46689">
    <property type="entry name" value="Homeodomain-like"/>
    <property type="match status" value="1"/>
</dbReference>
<proteinExistence type="inferred from homology"/>
<evidence type="ECO:0000256" key="2">
    <source>
        <dbReference type="ARBA" id="ARBA00005995"/>
    </source>
</evidence>
<dbReference type="InterPro" id="IPR036188">
    <property type="entry name" value="FAD/NAD-bd_sf"/>
</dbReference>
<dbReference type="InterPro" id="IPR009057">
    <property type="entry name" value="Homeodomain-like_sf"/>
</dbReference>
<feature type="region of interest" description="Disordered" evidence="7">
    <location>
        <begin position="1"/>
        <end position="72"/>
    </location>
</feature>
<keyword evidence="5" id="KW-0156">Chromatin regulator</keyword>
<name>A0AAV8P5Y0_ENSVE</name>
<dbReference type="PROSITE" id="PS50934">
    <property type="entry name" value="SWIRM"/>
    <property type="match status" value="1"/>
</dbReference>
<feature type="compositionally biased region" description="Basic and acidic residues" evidence="7">
    <location>
        <begin position="103"/>
        <end position="113"/>
    </location>
</feature>
<feature type="compositionally biased region" description="Polar residues" evidence="7">
    <location>
        <begin position="311"/>
        <end position="323"/>
    </location>
</feature>
<feature type="region of interest" description="Disordered" evidence="7">
    <location>
        <begin position="445"/>
        <end position="466"/>
    </location>
</feature>
<reference evidence="9 10" key="1">
    <citation type="submission" date="2022-12" db="EMBL/GenBank/DDBJ databases">
        <title>Chromosome-scale assembly of the Ensete ventricosum genome.</title>
        <authorList>
            <person name="Dussert Y."/>
            <person name="Stocks J."/>
            <person name="Wendawek A."/>
            <person name="Woldeyes F."/>
            <person name="Nichols R.A."/>
            <person name="Borrell J.S."/>
        </authorList>
    </citation>
    <scope>NUCLEOTIDE SEQUENCE [LARGE SCALE GENOMIC DNA]</scope>
    <source>
        <strain evidence="10">cv. Maze</strain>
        <tissue evidence="9">Seeds</tissue>
    </source>
</reference>
<feature type="compositionally biased region" description="Basic and acidic residues" evidence="7">
    <location>
        <begin position="446"/>
        <end position="461"/>
    </location>
</feature>
<evidence type="ECO:0000256" key="7">
    <source>
        <dbReference type="SAM" id="MobiDB-lite"/>
    </source>
</evidence>
<dbReference type="InterPro" id="IPR002937">
    <property type="entry name" value="Amino_oxidase"/>
</dbReference>
<feature type="compositionally biased region" description="Basic and acidic residues" evidence="7">
    <location>
        <begin position="295"/>
        <end position="309"/>
    </location>
</feature>
<feature type="domain" description="SWIRM" evidence="8">
    <location>
        <begin position="786"/>
        <end position="886"/>
    </location>
</feature>
<comment type="caution">
    <text evidence="9">The sequence shown here is derived from an EMBL/GenBank/DDBJ whole genome shotgun (WGS) entry which is preliminary data.</text>
</comment>
<dbReference type="GO" id="GO:0141052">
    <property type="term" value="F:histone H3 demethylase activity"/>
    <property type="evidence" value="ECO:0007669"/>
    <property type="project" value="UniProtKB-ARBA"/>
</dbReference>
<dbReference type="Pfam" id="PF01593">
    <property type="entry name" value="Amino_oxidase"/>
    <property type="match status" value="1"/>
</dbReference>
<protein>
    <recommendedName>
        <fullName evidence="8">SWIRM domain-containing protein</fullName>
    </recommendedName>
</protein>
<evidence type="ECO:0000259" key="8">
    <source>
        <dbReference type="PROSITE" id="PS50934"/>
    </source>
</evidence>
<keyword evidence="3" id="KW-0285">Flavoprotein</keyword>
<evidence type="ECO:0000256" key="4">
    <source>
        <dbReference type="ARBA" id="ARBA00022827"/>
    </source>
</evidence>
<dbReference type="PANTHER" id="PTHR10742">
    <property type="entry name" value="FLAVIN MONOAMINE OXIDASE"/>
    <property type="match status" value="1"/>
</dbReference>
<dbReference type="GO" id="GO:0016705">
    <property type="term" value="F:oxidoreductase activity, acting on paired donors, with incorporation or reduction of molecular oxygen"/>
    <property type="evidence" value="ECO:0007669"/>
    <property type="project" value="UniProtKB-ARBA"/>
</dbReference>
<organism evidence="9 10">
    <name type="scientific">Ensete ventricosum</name>
    <name type="common">Abyssinian banana</name>
    <name type="synonym">Musa ensete</name>
    <dbReference type="NCBI Taxonomy" id="4639"/>
    <lineage>
        <taxon>Eukaryota</taxon>
        <taxon>Viridiplantae</taxon>
        <taxon>Streptophyta</taxon>
        <taxon>Embryophyta</taxon>
        <taxon>Tracheophyta</taxon>
        <taxon>Spermatophyta</taxon>
        <taxon>Magnoliopsida</taxon>
        <taxon>Liliopsida</taxon>
        <taxon>Zingiberales</taxon>
        <taxon>Musaceae</taxon>
        <taxon>Ensete</taxon>
    </lineage>
</organism>
<evidence type="ECO:0000256" key="6">
    <source>
        <dbReference type="ARBA" id="ARBA00023002"/>
    </source>
</evidence>
<dbReference type="Gene3D" id="3.50.50.60">
    <property type="entry name" value="FAD/NAD(P)-binding domain"/>
    <property type="match status" value="1"/>
</dbReference>
<dbReference type="InterPro" id="IPR050281">
    <property type="entry name" value="Flavin_monoamine_oxidase"/>
</dbReference>
<dbReference type="InterPro" id="IPR036388">
    <property type="entry name" value="WH-like_DNA-bd_sf"/>
</dbReference>
<dbReference type="EMBL" id="JAQQAF010000008">
    <property type="protein sequence ID" value="KAJ8465402.1"/>
    <property type="molecule type" value="Genomic_DNA"/>
</dbReference>
<dbReference type="Gene3D" id="3.90.660.10">
    <property type="match status" value="1"/>
</dbReference>
<dbReference type="PRINTS" id="PR00419">
    <property type="entry name" value="ADXRDTASE"/>
</dbReference>
<comment type="cofactor">
    <cofactor evidence="1">
        <name>FAD</name>
        <dbReference type="ChEBI" id="CHEBI:57692"/>
    </cofactor>
</comment>
<keyword evidence="6" id="KW-0560">Oxidoreductase</keyword>
<dbReference type="InterPro" id="IPR007526">
    <property type="entry name" value="SWIRM"/>
</dbReference>
<dbReference type="SUPFAM" id="SSF54373">
    <property type="entry name" value="FAD-linked reductases, C-terminal domain"/>
    <property type="match status" value="1"/>
</dbReference>
<gene>
    <name evidence="9" type="ORF">OPV22_027954</name>
</gene>
<evidence type="ECO:0000256" key="5">
    <source>
        <dbReference type="ARBA" id="ARBA00022853"/>
    </source>
</evidence>
<comment type="similarity">
    <text evidence="2">Belongs to the flavin monoamine oxidase family.</text>
</comment>
<feature type="region of interest" description="Disordered" evidence="7">
    <location>
        <begin position="84"/>
        <end position="116"/>
    </location>
</feature>
<accession>A0AAV8P5Y0</accession>
<evidence type="ECO:0000313" key="10">
    <source>
        <dbReference type="Proteomes" id="UP001222027"/>
    </source>
</evidence>
<evidence type="ECO:0000256" key="3">
    <source>
        <dbReference type="ARBA" id="ARBA00022630"/>
    </source>
</evidence>
<dbReference type="Gene3D" id="1.10.10.10">
    <property type="entry name" value="Winged helix-like DNA-binding domain superfamily/Winged helix DNA-binding domain"/>
    <property type="match status" value="1"/>
</dbReference>
<dbReference type="Pfam" id="PF04433">
    <property type="entry name" value="SWIRM"/>
    <property type="match status" value="1"/>
</dbReference>